<reference evidence="11 12" key="1">
    <citation type="journal article" date="2024" name="Int. J. Syst. Evol. Microbiol.">
        <title>Clostridium omnivorum sp. nov., isolated from anoxic soil under the treatment of reductive soil disinfestation.</title>
        <authorList>
            <person name="Ueki A."/>
            <person name="Tonouchi A."/>
            <person name="Kaku N."/>
            <person name="Honma S."/>
            <person name="Ueki K."/>
        </authorList>
    </citation>
    <scope>NUCLEOTIDE SEQUENCE [LARGE SCALE GENOMIC DNA]</scope>
    <source>
        <strain evidence="11 12">E14</strain>
    </source>
</reference>
<sequence>MSNWFLSAFIIVACILKYRTVSLQKIKKDYYDLRDNTKEVSMQLEKRNKELLEKQDYEINLATLKERNRIARDIHDNVGHLLSRSILQIGALLAINKDDPTRESLKLIKDTLSEAMDSIRSSVHDLHEEAINLQSEIQKLVDDFSFCTIKFEYDVKTNPEKSIKYCFIAITKEALSNIIRHSNATNVLVIIREHPALYQLVIQDNGSGCSYENENGIGIKNISDRVSALDGNLNISTDKGFKIFISLPKK</sequence>
<dbReference type="InterPro" id="IPR036890">
    <property type="entry name" value="HATPase_C_sf"/>
</dbReference>
<keyword evidence="3" id="KW-0597">Phosphoprotein</keyword>
<keyword evidence="7" id="KW-0067">ATP-binding</keyword>
<dbReference type="InterPro" id="IPR011712">
    <property type="entry name" value="Sig_transdc_His_kin_sub3_dim/P"/>
</dbReference>
<keyword evidence="6" id="KW-0418">Kinase</keyword>
<evidence type="ECO:0000256" key="8">
    <source>
        <dbReference type="ARBA" id="ARBA00023012"/>
    </source>
</evidence>
<feature type="coiled-coil region" evidence="9">
    <location>
        <begin position="34"/>
        <end position="74"/>
    </location>
</feature>
<comment type="catalytic activity">
    <reaction evidence="1">
        <text>ATP + protein L-histidine = ADP + protein N-phospho-L-histidine.</text>
        <dbReference type="EC" id="2.7.13.3"/>
    </reaction>
</comment>
<evidence type="ECO:0000256" key="4">
    <source>
        <dbReference type="ARBA" id="ARBA00022679"/>
    </source>
</evidence>
<name>A0ABQ5NAP2_9CLOT</name>
<dbReference type="Pfam" id="PF07730">
    <property type="entry name" value="HisKA_3"/>
    <property type="match status" value="1"/>
</dbReference>
<dbReference type="Gene3D" id="1.20.5.1930">
    <property type="match status" value="1"/>
</dbReference>
<dbReference type="PANTHER" id="PTHR24421">
    <property type="entry name" value="NITRATE/NITRITE SENSOR PROTEIN NARX-RELATED"/>
    <property type="match status" value="1"/>
</dbReference>
<feature type="domain" description="Signal transduction histidine kinase subgroup 3 dimerisation and phosphoacceptor" evidence="10">
    <location>
        <begin position="66"/>
        <end position="129"/>
    </location>
</feature>
<evidence type="ECO:0000256" key="9">
    <source>
        <dbReference type="SAM" id="Coils"/>
    </source>
</evidence>
<evidence type="ECO:0000256" key="2">
    <source>
        <dbReference type="ARBA" id="ARBA00012438"/>
    </source>
</evidence>
<dbReference type="RefSeq" id="WP_264851586.1">
    <property type="nucleotide sequence ID" value="NZ_BRXR01000001.1"/>
</dbReference>
<dbReference type="Gene3D" id="3.30.565.10">
    <property type="entry name" value="Histidine kinase-like ATPase, C-terminal domain"/>
    <property type="match status" value="1"/>
</dbReference>
<protein>
    <recommendedName>
        <fullName evidence="2">histidine kinase</fullName>
        <ecNumber evidence="2">2.7.13.3</ecNumber>
    </recommendedName>
</protein>
<proteinExistence type="predicted"/>
<dbReference type="InterPro" id="IPR050482">
    <property type="entry name" value="Sensor_HK_TwoCompSys"/>
</dbReference>
<organism evidence="11 12">
    <name type="scientific">Clostridium omnivorum</name>
    <dbReference type="NCBI Taxonomy" id="1604902"/>
    <lineage>
        <taxon>Bacteria</taxon>
        <taxon>Bacillati</taxon>
        <taxon>Bacillota</taxon>
        <taxon>Clostridia</taxon>
        <taxon>Eubacteriales</taxon>
        <taxon>Clostridiaceae</taxon>
        <taxon>Clostridium</taxon>
    </lineage>
</organism>
<dbReference type="CDD" id="cd16917">
    <property type="entry name" value="HATPase_UhpB-NarQ-NarX-like"/>
    <property type="match status" value="1"/>
</dbReference>
<evidence type="ECO:0000259" key="10">
    <source>
        <dbReference type="Pfam" id="PF07730"/>
    </source>
</evidence>
<keyword evidence="12" id="KW-1185">Reference proteome</keyword>
<evidence type="ECO:0000256" key="6">
    <source>
        <dbReference type="ARBA" id="ARBA00022777"/>
    </source>
</evidence>
<keyword evidence="4" id="KW-0808">Transferase</keyword>
<gene>
    <name evidence="11" type="ORF">bsdE14_36930</name>
</gene>
<evidence type="ECO:0000313" key="11">
    <source>
        <dbReference type="EMBL" id="GLC32283.1"/>
    </source>
</evidence>
<evidence type="ECO:0000313" key="12">
    <source>
        <dbReference type="Proteomes" id="UP001208567"/>
    </source>
</evidence>
<dbReference type="PANTHER" id="PTHR24421:SF10">
    <property type="entry name" value="NITRATE_NITRITE SENSOR PROTEIN NARQ"/>
    <property type="match status" value="1"/>
</dbReference>
<keyword evidence="9" id="KW-0175">Coiled coil</keyword>
<keyword evidence="8" id="KW-0902">Two-component regulatory system</keyword>
<evidence type="ECO:0000256" key="1">
    <source>
        <dbReference type="ARBA" id="ARBA00000085"/>
    </source>
</evidence>
<dbReference type="EMBL" id="BRXR01000001">
    <property type="protein sequence ID" value="GLC32283.1"/>
    <property type="molecule type" value="Genomic_DNA"/>
</dbReference>
<evidence type="ECO:0000256" key="5">
    <source>
        <dbReference type="ARBA" id="ARBA00022741"/>
    </source>
</evidence>
<comment type="caution">
    <text evidence="11">The sequence shown here is derived from an EMBL/GenBank/DDBJ whole genome shotgun (WGS) entry which is preliminary data.</text>
</comment>
<dbReference type="Proteomes" id="UP001208567">
    <property type="component" value="Unassembled WGS sequence"/>
</dbReference>
<evidence type="ECO:0000256" key="7">
    <source>
        <dbReference type="ARBA" id="ARBA00022840"/>
    </source>
</evidence>
<dbReference type="EC" id="2.7.13.3" evidence="2"/>
<dbReference type="SUPFAM" id="SSF55874">
    <property type="entry name" value="ATPase domain of HSP90 chaperone/DNA topoisomerase II/histidine kinase"/>
    <property type="match status" value="1"/>
</dbReference>
<evidence type="ECO:0000256" key="3">
    <source>
        <dbReference type="ARBA" id="ARBA00022553"/>
    </source>
</evidence>
<accession>A0ABQ5NAP2</accession>
<keyword evidence="5" id="KW-0547">Nucleotide-binding</keyword>